<sequence length="313" mass="34850">MFKLYQREMKSLIKYAFIGLVCVTSSVYAQMPHDVIYMPKRTACLAVSYSNSSWKQYWENTLKRENFNIGTHSTESVMPMLAVGLTDKLNVIVGLPYVQTKASAGNLMGQKGIQDLSGWLKYELVKNDKGLSLHGVLGASAPVGNYVPDFLPMSIGLQAKTATGRLIGNYTHKSGLYLTAHASYMYRSNIKVDRDAYQADNRVYNTNEVRVPNATDVALRVGYIKDGSRIQAEAFVDKFSCVGGDNIRRNDMPFPTNNMTATSVGFYGKYQPKTIGLNVRVAKVIDGLNVGQSFSYSVGLLYQINYFKKAEKK</sequence>
<name>A0A916Z8H2_9BACT</name>
<proteinExistence type="predicted"/>
<keyword evidence="2" id="KW-1185">Reference proteome</keyword>
<gene>
    <name evidence="1" type="ORF">GCM10011514_51810</name>
</gene>
<accession>A0A916Z8H2</accession>
<evidence type="ECO:0000313" key="1">
    <source>
        <dbReference type="EMBL" id="GGD81367.1"/>
    </source>
</evidence>
<evidence type="ECO:0000313" key="2">
    <source>
        <dbReference type="Proteomes" id="UP000609064"/>
    </source>
</evidence>
<dbReference type="AlphaFoldDB" id="A0A916Z8H2"/>
<comment type="caution">
    <text evidence="1">The sequence shown here is derived from an EMBL/GenBank/DDBJ whole genome shotgun (WGS) entry which is preliminary data.</text>
</comment>
<protein>
    <submittedName>
        <fullName evidence="1">Uncharacterized protein</fullName>
    </submittedName>
</protein>
<reference evidence="1" key="2">
    <citation type="submission" date="2020-09" db="EMBL/GenBank/DDBJ databases">
        <authorList>
            <person name="Sun Q."/>
            <person name="Zhou Y."/>
        </authorList>
    </citation>
    <scope>NUCLEOTIDE SEQUENCE</scope>
    <source>
        <strain evidence="1">CGMCC 1.15958</strain>
    </source>
</reference>
<dbReference type="EMBL" id="BMKK01000017">
    <property type="protein sequence ID" value="GGD81367.1"/>
    <property type="molecule type" value="Genomic_DNA"/>
</dbReference>
<reference evidence="1" key="1">
    <citation type="journal article" date="2014" name="Int. J. Syst. Evol. Microbiol.">
        <title>Complete genome sequence of Corynebacterium casei LMG S-19264T (=DSM 44701T), isolated from a smear-ripened cheese.</title>
        <authorList>
            <consortium name="US DOE Joint Genome Institute (JGI-PGF)"/>
            <person name="Walter F."/>
            <person name="Albersmeier A."/>
            <person name="Kalinowski J."/>
            <person name="Ruckert C."/>
        </authorList>
    </citation>
    <scope>NUCLEOTIDE SEQUENCE</scope>
    <source>
        <strain evidence="1">CGMCC 1.15958</strain>
    </source>
</reference>
<organism evidence="1 2">
    <name type="scientific">Emticicia aquatilis</name>
    <dbReference type="NCBI Taxonomy" id="1537369"/>
    <lineage>
        <taxon>Bacteria</taxon>
        <taxon>Pseudomonadati</taxon>
        <taxon>Bacteroidota</taxon>
        <taxon>Cytophagia</taxon>
        <taxon>Cytophagales</taxon>
        <taxon>Leadbetterellaceae</taxon>
        <taxon>Emticicia</taxon>
    </lineage>
</organism>
<dbReference type="Proteomes" id="UP000609064">
    <property type="component" value="Unassembled WGS sequence"/>
</dbReference>